<organism evidence="6 7">
    <name type="scientific">Gulosibacter chungangensis</name>
    <dbReference type="NCBI Taxonomy" id="979746"/>
    <lineage>
        <taxon>Bacteria</taxon>
        <taxon>Bacillati</taxon>
        <taxon>Actinomycetota</taxon>
        <taxon>Actinomycetes</taxon>
        <taxon>Micrococcales</taxon>
        <taxon>Microbacteriaceae</taxon>
        <taxon>Gulosibacter</taxon>
    </lineage>
</organism>
<feature type="domain" description="Gfo/Idh/MocA-like oxidoreductase N-terminal" evidence="4">
    <location>
        <begin position="7"/>
        <end position="126"/>
    </location>
</feature>
<evidence type="ECO:0000259" key="5">
    <source>
        <dbReference type="Pfam" id="PF22725"/>
    </source>
</evidence>
<evidence type="ECO:0000259" key="4">
    <source>
        <dbReference type="Pfam" id="PF01408"/>
    </source>
</evidence>
<feature type="domain" description="GFO/IDH/MocA-like oxidoreductase" evidence="5">
    <location>
        <begin position="134"/>
        <end position="254"/>
    </location>
</feature>
<dbReference type="Gene3D" id="3.40.50.720">
    <property type="entry name" value="NAD(P)-binding Rossmann-like Domain"/>
    <property type="match status" value="1"/>
</dbReference>
<evidence type="ECO:0000256" key="3">
    <source>
        <dbReference type="ARBA" id="ARBA00023027"/>
    </source>
</evidence>
<dbReference type="PANTHER" id="PTHR42840:SF3">
    <property type="entry name" value="BINDING ROSSMANN FOLD OXIDOREDUCTASE, PUTATIVE (AFU_ORTHOLOGUE AFUA_2G10240)-RELATED"/>
    <property type="match status" value="1"/>
</dbReference>
<dbReference type="PANTHER" id="PTHR42840">
    <property type="entry name" value="NAD(P)-BINDING ROSSMANN-FOLD SUPERFAMILY PROTEIN-RELATED"/>
    <property type="match status" value="1"/>
</dbReference>
<dbReference type="EMBL" id="WBKB01000003">
    <property type="protein sequence ID" value="KAB1643669.1"/>
    <property type="molecule type" value="Genomic_DNA"/>
</dbReference>
<evidence type="ECO:0000256" key="1">
    <source>
        <dbReference type="ARBA" id="ARBA00010928"/>
    </source>
</evidence>
<keyword evidence="7" id="KW-1185">Reference proteome</keyword>
<dbReference type="Gene3D" id="3.30.360.10">
    <property type="entry name" value="Dihydrodipicolinate Reductase, domain 2"/>
    <property type="match status" value="1"/>
</dbReference>
<dbReference type="AlphaFoldDB" id="A0A7J5BDK9"/>
<evidence type="ECO:0000256" key="2">
    <source>
        <dbReference type="ARBA" id="ARBA00023002"/>
    </source>
</evidence>
<dbReference type="OrthoDB" id="256869at2"/>
<dbReference type="SUPFAM" id="SSF51735">
    <property type="entry name" value="NAD(P)-binding Rossmann-fold domains"/>
    <property type="match status" value="1"/>
</dbReference>
<gene>
    <name evidence="6" type="ORF">F8O05_05780</name>
</gene>
<reference evidence="6 7" key="1">
    <citation type="submission" date="2019-09" db="EMBL/GenBank/DDBJ databases">
        <title>Phylogeny of genus Pseudoclavibacter and closely related genus.</title>
        <authorList>
            <person name="Li Y."/>
        </authorList>
    </citation>
    <scope>NUCLEOTIDE SEQUENCE [LARGE SCALE GENOMIC DNA]</scope>
    <source>
        <strain evidence="6 7">KCTC 13959</strain>
    </source>
</reference>
<proteinExistence type="inferred from homology"/>
<dbReference type="GO" id="GO:0016491">
    <property type="term" value="F:oxidoreductase activity"/>
    <property type="evidence" value="ECO:0007669"/>
    <property type="project" value="UniProtKB-KW"/>
</dbReference>
<dbReference type="Pfam" id="PF01408">
    <property type="entry name" value="GFO_IDH_MocA"/>
    <property type="match status" value="1"/>
</dbReference>
<evidence type="ECO:0000313" key="7">
    <source>
        <dbReference type="Proteomes" id="UP000433493"/>
    </source>
</evidence>
<name>A0A7J5BDK9_9MICO</name>
<keyword evidence="2" id="KW-0560">Oxidoreductase</keyword>
<dbReference type="InterPro" id="IPR036291">
    <property type="entry name" value="NAD(P)-bd_dom_sf"/>
</dbReference>
<dbReference type="Pfam" id="PF22725">
    <property type="entry name" value="GFO_IDH_MocA_C3"/>
    <property type="match status" value="1"/>
</dbReference>
<comment type="similarity">
    <text evidence="1">Belongs to the Gfo/Idh/MocA family.</text>
</comment>
<dbReference type="InterPro" id="IPR055170">
    <property type="entry name" value="GFO_IDH_MocA-like_dom"/>
</dbReference>
<dbReference type="Proteomes" id="UP000433493">
    <property type="component" value="Unassembled WGS sequence"/>
</dbReference>
<evidence type="ECO:0000313" key="6">
    <source>
        <dbReference type="EMBL" id="KAB1643669.1"/>
    </source>
</evidence>
<protein>
    <submittedName>
        <fullName evidence="6">Dehydrogenase</fullName>
    </submittedName>
</protein>
<dbReference type="GO" id="GO:0000166">
    <property type="term" value="F:nucleotide binding"/>
    <property type="evidence" value="ECO:0007669"/>
    <property type="project" value="InterPro"/>
</dbReference>
<dbReference type="SUPFAM" id="SSF55347">
    <property type="entry name" value="Glyceraldehyde-3-phosphate dehydrogenase-like, C-terminal domain"/>
    <property type="match status" value="1"/>
</dbReference>
<sequence length="341" mass="35368">MSQQPVRLGVIGAGWIGAFHAETIATRVPGAQLAAVADPVPGAAERVAGPLGVEQTHTDADALLADASIDGVVIASPAFTHTDLVVKAAEAGKAVFVEKPMALTLEDADRAISAAASAGVPLQTGFNRRFAKDFADARARVAGGAIGTPQLLRSLTRDPGLANPGVVKPWTIFLETLIHDFDTLNWFNADARPVEVFAKADALVAPEFKEAGLLDTAMVTIAYSNGALASAEANFSAAYGYDVRGEVFGSKGMIQAGDVRASSVRQFDSAGISAPTARLNIELFHDAYTDELVSFAHAVRTGEVVGARGEDARAALAIAIACVESYTRNAPVALSEAGRLA</sequence>
<keyword evidence="3" id="KW-0520">NAD</keyword>
<dbReference type="InterPro" id="IPR000683">
    <property type="entry name" value="Gfo/Idh/MocA-like_OxRdtase_N"/>
</dbReference>
<accession>A0A7J5BDK9</accession>
<comment type="caution">
    <text evidence="6">The sequence shown here is derived from an EMBL/GenBank/DDBJ whole genome shotgun (WGS) entry which is preliminary data.</text>
</comment>